<reference evidence="2" key="1">
    <citation type="submission" date="2021-10" db="EMBL/GenBank/DDBJ databases">
        <title>Tamlana sargassums sp. nov., and Tamlana laminarinivorans sp. nov., two new bacteria isolated from the brown alga.</title>
        <authorList>
            <person name="Li J."/>
        </authorList>
    </citation>
    <scope>NUCLEOTIDE SEQUENCE</scope>
    <source>
        <strain evidence="2">PT2-4</strain>
    </source>
</reference>
<comment type="caution">
    <text evidence="2">The sequence shown here is derived from an EMBL/GenBank/DDBJ whole genome shotgun (WGS) entry which is preliminary data.</text>
</comment>
<gene>
    <name evidence="2" type="ORF">LG649_02285</name>
</gene>
<dbReference type="AlphaFoldDB" id="A0A9X1L2J4"/>
<dbReference type="EMBL" id="JAJAPW010000001">
    <property type="protein sequence ID" value="MCB4797654.1"/>
    <property type="molecule type" value="Genomic_DNA"/>
</dbReference>
<accession>A0A9X1L2J4</accession>
<protein>
    <submittedName>
        <fullName evidence="2">Uncharacterized protein</fullName>
    </submittedName>
</protein>
<dbReference type="Proteomes" id="UP001139199">
    <property type="component" value="Unassembled WGS sequence"/>
</dbReference>
<evidence type="ECO:0000313" key="2">
    <source>
        <dbReference type="EMBL" id="MCB4797654.1"/>
    </source>
</evidence>
<organism evidence="2 3">
    <name type="scientific">Neotamlana laminarinivorans</name>
    <dbReference type="NCBI Taxonomy" id="2883124"/>
    <lineage>
        <taxon>Bacteria</taxon>
        <taxon>Pseudomonadati</taxon>
        <taxon>Bacteroidota</taxon>
        <taxon>Flavobacteriia</taxon>
        <taxon>Flavobacteriales</taxon>
        <taxon>Flavobacteriaceae</taxon>
        <taxon>Neotamlana</taxon>
    </lineage>
</organism>
<keyword evidence="3" id="KW-1185">Reference proteome</keyword>
<evidence type="ECO:0000256" key="1">
    <source>
        <dbReference type="SAM" id="SignalP"/>
    </source>
</evidence>
<proteinExistence type="predicted"/>
<dbReference type="RefSeq" id="WP_226540474.1">
    <property type="nucleotide sequence ID" value="NZ_JAJAPW010000001.1"/>
</dbReference>
<sequence>MKTKKYLVAIAIFGGALFLAQAANEYNNNAEQTAKIEKKPFPIPSAG</sequence>
<feature type="signal peptide" evidence="1">
    <location>
        <begin position="1"/>
        <end position="22"/>
    </location>
</feature>
<keyword evidence="1" id="KW-0732">Signal</keyword>
<evidence type="ECO:0000313" key="3">
    <source>
        <dbReference type="Proteomes" id="UP001139199"/>
    </source>
</evidence>
<name>A0A9X1L2J4_9FLAO</name>
<feature type="chain" id="PRO_5040751749" evidence="1">
    <location>
        <begin position="23"/>
        <end position="47"/>
    </location>
</feature>